<organism evidence="2 3">
    <name type="scientific">Araneus ventricosus</name>
    <name type="common">Orbweaver spider</name>
    <name type="synonym">Epeira ventricosa</name>
    <dbReference type="NCBI Taxonomy" id="182803"/>
    <lineage>
        <taxon>Eukaryota</taxon>
        <taxon>Metazoa</taxon>
        <taxon>Ecdysozoa</taxon>
        <taxon>Arthropoda</taxon>
        <taxon>Chelicerata</taxon>
        <taxon>Arachnida</taxon>
        <taxon>Araneae</taxon>
        <taxon>Araneomorphae</taxon>
        <taxon>Entelegynae</taxon>
        <taxon>Araneoidea</taxon>
        <taxon>Araneidae</taxon>
        <taxon>Araneus</taxon>
    </lineage>
</organism>
<dbReference type="EMBL" id="BGPR01030123">
    <property type="protein sequence ID" value="GBO02425.1"/>
    <property type="molecule type" value="Genomic_DNA"/>
</dbReference>
<sequence>MRWTKVVENVRFESEEKENPPAPQNLSTGKQNSQNLANQKGEPQPNPRSTRRRTTASQNRQLGKENYQPRICQLERRTNSPESANLKEIQWQPRICQLGKQNHNSPESVNWWRTHSPESGSQPERENQQPRICQLENPHPNRSPALASYSSPTASFPCTEKLQAQERMEEISLNLNERSPLPP</sequence>
<evidence type="ECO:0000313" key="3">
    <source>
        <dbReference type="Proteomes" id="UP000499080"/>
    </source>
</evidence>
<proteinExistence type="predicted"/>
<dbReference type="Proteomes" id="UP000499080">
    <property type="component" value="Unassembled WGS sequence"/>
</dbReference>
<evidence type="ECO:0000256" key="1">
    <source>
        <dbReference type="SAM" id="MobiDB-lite"/>
    </source>
</evidence>
<accession>A0A4Y2TP60</accession>
<reference evidence="2 3" key="1">
    <citation type="journal article" date="2019" name="Sci. Rep.">
        <title>Orb-weaving spider Araneus ventricosus genome elucidates the spidroin gene catalogue.</title>
        <authorList>
            <person name="Kono N."/>
            <person name="Nakamura H."/>
            <person name="Ohtoshi R."/>
            <person name="Moran D.A.P."/>
            <person name="Shinohara A."/>
            <person name="Yoshida Y."/>
            <person name="Fujiwara M."/>
            <person name="Mori M."/>
            <person name="Tomita M."/>
            <person name="Arakawa K."/>
        </authorList>
    </citation>
    <scope>NUCLEOTIDE SEQUENCE [LARGE SCALE GENOMIC DNA]</scope>
</reference>
<feature type="compositionally biased region" description="Basic and acidic residues" evidence="1">
    <location>
        <begin position="8"/>
        <end position="19"/>
    </location>
</feature>
<name>A0A4Y2TP60_ARAVE</name>
<gene>
    <name evidence="2" type="ORF">AVEN_251196_1</name>
</gene>
<feature type="compositionally biased region" description="Polar residues" evidence="1">
    <location>
        <begin position="99"/>
        <end position="122"/>
    </location>
</feature>
<protein>
    <submittedName>
        <fullName evidence="2">Uncharacterized protein</fullName>
    </submittedName>
</protein>
<keyword evidence="3" id="KW-1185">Reference proteome</keyword>
<dbReference type="AlphaFoldDB" id="A0A4Y2TP60"/>
<evidence type="ECO:0000313" key="2">
    <source>
        <dbReference type="EMBL" id="GBO02425.1"/>
    </source>
</evidence>
<feature type="region of interest" description="Disordered" evidence="1">
    <location>
        <begin position="1"/>
        <end position="156"/>
    </location>
</feature>
<feature type="compositionally biased region" description="Polar residues" evidence="1">
    <location>
        <begin position="24"/>
        <end position="38"/>
    </location>
</feature>
<comment type="caution">
    <text evidence="2">The sequence shown here is derived from an EMBL/GenBank/DDBJ whole genome shotgun (WGS) entry which is preliminary data.</text>
</comment>